<reference evidence="4 5" key="1">
    <citation type="submission" date="2017-02" db="EMBL/GenBank/DDBJ databases">
        <title>Draft genome sequence of Moraxella porci CCUG 54912T type strain.</title>
        <authorList>
            <person name="Salva-Serra F."/>
            <person name="Engstrom-Jakobsson H."/>
            <person name="Thorell K."/>
            <person name="Jaen-Luchoro D."/>
            <person name="Gonzales-Siles L."/>
            <person name="Karlsson R."/>
            <person name="Yazdan S."/>
            <person name="Boulund F."/>
            <person name="Johnning A."/>
            <person name="Engstrand L."/>
            <person name="Kristiansson E."/>
            <person name="Moore E."/>
        </authorList>
    </citation>
    <scope>NUCLEOTIDE SEQUENCE [LARGE SCALE GENOMIC DNA]</scope>
    <source>
        <strain evidence="4 5">CCUG 54912</strain>
    </source>
</reference>
<dbReference type="Gene3D" id="3.40.50.450">
    <property type="match status" value="1"/>
</dbReference>
<evidence type="ECO:0000256" key="2">
    <source>
        <dbReference type="ARBA" id="ARBA00006763"/>
    </source>
</evidence>
<dbReference type="PANTHER" id="PTHR31223:SF70">
    <property type="entry name" value="LOG FAMILY PROTEIN YJL055W"/>
    <property type="match status" value="1"/>
</dbReference>
<gene>
    <name evidence="4" type="ORF">B0681_01065</name>
</gene>
<evidence type="ECO:0000256" key="1">
    <source>
        <dbReference type="ARBA" id="ARBA00000274"/>
    </source>
</evidence>
<dbReference type="Proteomes" id="UP000190683">
    <property type="component" value="Unassembled WGS sequence"/>
</dbReference>
<evidence type="ECO:0000313" key="4">
    <source>
        <dbReference type="EMBL" id="OOS26503.1"/>
    </source>
</evidence>
<evidence type="ECO:0000256" key="3">
    <source>
        <dbReference type="RuleBase" id="RU363015"/>
    </source>
</evidence>
<comment type="catalytic activity">
    <reaction evidence="1">
        <text>AMP + H2O = D-ribose 5-phosphate + adenine</text>
        <dbReference type="Rhea" id="RHEA:20129"/>
        <dbReference type="ChEBI" id="CHEBI:15377"/>
        <dbReference type="ChEBI" id="CHEBI:16708"/>
        <dbReference type="ChEBI" id="CHEBI:78346"/>
        <dbReference type="ChEBI" id="CHEBI:456215"/>
        <dbReference type="EC" id="3.2.2.4"/>
    </reaction>
</comment>
<keyword evidence="5" id="KW-1185">Reference proteome</keyword>
<keyword evidence="3" id="KW-0378">Hydrolase</keyword>
<dbReference type="SUPFAM" id="SSF102405">
    <property type="entry name" value="MCP/YpsA-like"/>
    <property type="match status" value="1"/>
</dbReference>
<dbReference type="InterPro" id="IPR031100">
    <property type="entry name" value="LOG_fam"/>
</dbReference>
<comment type="caution">
    <text evidence="4">The sequence shown here is derived from an EMBL/GenBank/DDBJ whole genome shotgun (WGS) entry which is preliminary data.</text>
</comment>
<dbReference type="InterPro" id="IPR005269">
    <property type="entry name" value="LOG"/>
</dbReference>
<organism evidence="4 5">
    <name type="scientific">Moraxella porci DSM 25326</name>
    <dbReference type="NCBI Taxonomy" id="573983"/>
    <lineage>
        <taxon>Bacteria</taxon>
        <taxon>Pseudomonadati</taxon>
        <taxon>Pseudomonadota</taxon>
        <taxon>Gammaproteobacteria</taxon>
        <taxon>Moraxellales</taxon>
        <taxon>Moraxellaceae</taxon>
        <taxon>Moraxella</taxon>
    </lineage>
</organism>
<dbReference type="PANTHER" id="PTHR31223">
    <property type="entry name" value="LOG FAMILY PROTEIN YJL055W"/>
    <property type="match status" value="1"/>
</dbReference>
<sequence>MSLSTPFSNAPTDSSSPRYVFRRVVVYCGSNFGDTPAYYAAAQALGKVLAQRGITLVYGGGNVGLMGTVADSVIAHGGQTIGVIPRFLKDKEVAHQGLNQLIITDDMASRKLKMIEFGDAFIALPGGIGTYEELFEVLSLAQLRQHQKPIGVLNIEGFFDPLLQLLAHTAAAGFMPNANLQLICVADDIDVLLQKMANYQFIDAQKWVKPDWLDDNDSYTVPKFI</sequence>
<dbReference type="NCBIfam" id="TIGR00730">
    <property type="entry name" value="Rossman fold protein, TIGR00730 family"/>
    <property type="match status" value="1"/>
</dbReference>
<dbReference type="EMBL" id="MUYV01000001">
    <property type="protein sequence ID" value="OOS26503.1"/>
    <property type="molecule type" value="Genomic_DNA"/>
</dbReference>
<proteinExistence type="inferred from homology"/>
<dbReference type="GO" id="GO:0008714">
    <property type="term" value="F:AMP nucleosidase activity"/>
    <property type="evidence" value="ECO:0007669"/>
    <property type="project" value="UniProtKB-EC"/>
</dbReference>
<protein>
    <recommendedName>
        <fullName evidence="3">Cytokinin riboside 5'-monophosphate phosphoribohydrolase</fullName>
        <ecNumber evidence="3">3.2.2.n1</ecNumber>
    </recommendedName>
</protein>
<name>A0A1T0CVX3_9GAMM</name>
<dbReference type="EC" id="3.2.2.n1" evidence="3"/>
<dbReference type="STRING" id="573983.B0681_01065"/>
<dbReference type="Pfam" id="PF03641">
    <property type="entry name" value="Lysine_decarbox"/>
    <property type="match status" value="1"/>
</dbReference>
<dbReference type="RefSeq" id="WP_078316893.1">
    <property type="nucleotide sequence ID" value="NZ_MUYV01000001.1"/>
</dbReference>
<comment type="similarity">
    <text evidence="2 3">Belongs to the LOG family.</text>
</comment>
<dbReference type="AlphaFoldDB" id="A0A1T0CVX3"/>
<evidence type="ECO:0000313" key="5">
    <source>
        <dbReference type="Proteomes" id="UP000190683"/>
    </source>
</evidence>
<keyword evidence="3" id="KW-0203">Cytokinin biosynthesis</keyword>
<dbReference type="GO" id="GO:0009691">
    <property type="term" value="P:cytokinin biosynthetic process"/>
    <property type="evidence" value="ECO:0007669"/>
    <property type="project" value="UniProtKB-UniRule"/>
</dbReference>
<dbReference type="GO" id="GO:0005829">
    <property type="term" value="C:cytosol"/>
    <property type="evidence" value="ECO:0007669"/>
    <property type="project" value="TreeGrafter"/>
</dbReference>
<accession>A0A1T0CVX3</accession>